<evidence type="ECO:0000256" key="2">
    <source>
        <dbReference type="ARBA" id="ARBA00004123"/>
    </source>
</evidence>
<keyword evidence="12" id="KW-1185">Reference proteome</keyword>
<dbReference type="GO" id="GO:0003755">
    <property type="term" value="F:peptidyl-prolyl cis-trans isomerase activity"/>
    <property type="evidence" value="ECO:0007669"/>
    <property type="project" value="UniProtKB-KW"/>
</dbReference>
<comment type="subcellular location">
    <subcellularLocation>
        <location evidence="3 9">Cytoplasm</location>
    </subcellularLocation>
    <subcellularLocation>
        <location evidence="2">Nucleus</location>
    </subcellularLocation>
</comment>
<dbReference type="FunFam" id="1.20.120.1150:FF:000002">
    <property type="entry name" value="Serine/threonine-protein phosphatase 2A activator"/>
    <property type="match status" value="1"/>
</dbReference>
<gene>
    <name evidence="11" type="ORF">BN7_2581</name>
</gene>
<feature type="compositionally biased region" description="Low complexity" evidence="10">
    <location>
        <begin position="375"/>
        <end position="387"/>
    </location>
</feature>
<dbReference type="InterPro" id="IPR037218">
    <property type="entry name" value="PTPA_sf"/>
</dbReference>
<proteinExistence type="inferred from homology"/>
<comment type="function">
    <text evidence="9">PPIases accelerate the folding of proteins. It catalyzes the cis-trans isomerization of proline imidic peptide bonds in oligopeptides.</text>
</comment>
<protein>
    <recommendedName>
        <fullName evidence="9">Serine/threonine-protein phosphatase 2A activator</fullName>
        <ecNumber evidence="9">5.2.1.8</ecNumber>
    </recommendedName>
    <alternativeName>
        <fullName evidence="9">Phosphotyrosyl phosphatase activator</fullName>
    </alternativeName>
</protein>
<name>K0KNQ9_WICCF</name>
<dbReference type="EC" id="5.2.1.8" evidence="9"/>
<evidence type="ECO:0000256" key="10">
    <source>
        <dbReference type="SAM" id="MobiDB-lite"/>
    </source>
</evidence>
<dbReference type="InParanoid" id="K0KNQ9"/>
<dbReference type="EMBL" id="CAIF01000065">
    <property type="protein sequence ID" value="CCH43034.1"/>
    <property type="molecule type" value="Genomic_DNA"/>
</dbReference>
<dbReference type="InterPro" id="IPR043170">
    <property type="entry name" value="PTPA_C_lid"/>
</dbReference>
<keyword evidence="7 9" id="KW-0413">Isomerase</keyword>
<dbReference type="Proteomes" id="UP000009328">
    <property type="component" value="Unassembled WGS sequence"/>
</dbReference>
<evidence type="ECO:0000256" key="7">
    <source>
        <dbReference type="ARBA" id="ARBA00023235"/>
    </source>
</evidence>
<comment type="similarity">
    <text evidence="4 9">Belongs to the PTPA-type PPIase family.</text>
</comment>
<sequence length="477" mass="54571">MSANEILQPAAFEYAEPVKRIYDSQGLHSFQTSVALYEIQKSLTKIVALVENKEVPDGVLSKELLYTEQDADKYSHDFEIPLFEDPQSTTLLQDRVTRNPYLKSLLSLFEDLSLLVDQVPPLEGPRRYGNLACRDYHTKFESKLNGLLTKYILPFYNLPNPDGFIKEIGWYLLNAFGSKERLDYGTGHELNFLAFITGLWKTRVIPIDNIDGYDFLIIFGKYYDLARKLITTYSLEPAGSHGVWGLDDHFHISYILGASELLNNSKTMPGVSPKMINNRSVVFQYSTKNLYFNSISFIYKVKKGAFFEHSPILYDVSNVKNWEKILKGMLKMYSAEVVNKFPVVQHFYFGGVLFPWRSIKNGSILPISTGEDSITEQSSSTSHSNNELQNKLSYPHQNDQIPLVSAPWKNKQSQAQSLQERLTSSYTSTRRSPTPQGFQQPQQQQQQQQHTRAPWAVNNQSGSQQPQETTRATWAKR</sequence>
<evidence type="ECO:0000256" key="6">
    <source>
        <dbReference type="ARBA" id="ARBA00023110"/>
    </source>
</evidence>
<feature type="compositionally biased region" description="Polar residues" evidence="10">
    <location>
        <begin position="410"/>
        <end position="422"/>
    </location>
</feature>
<dbReference type="PANTHER" id="PTHR10012:SF3">
    <property type="entry name" value="SERINE_THREONINE-PROTEIN PHOSPHATASE 2A ACTIVATOR 1"/>
    <property type="match status" value="1"/>
</dbReference>
<dbReference type="SUPFAM" id="SSF140984">
    <property type="entry name" value="PTPA-like"/>
    <property type="match status" value="1"/>
</dbReference>
<dbReference type="PIRSF" id="PIRSF016325">
    <property type="entry name" value="Phstyr_phstse_ac"/>
    <property type="match status" value="1"/>
</dbReference>
<evidence type="ECO:0000256" key="5">
    <source>
        <dbReference type="ARBA" id="ARBA00022490"/>
    </source>
</evidence>
<accession>K0KNQ9</accession>
<dbReference type="GO" id="GO:0005737">
    <property type="term" value="C:cytoplasm"/>
    <property type="evidence" value="ECO:0007669"/>
    <property type="project" value="UniProtKB-SubCell"/>
</dbReference>
<dbReference type="GO" id="GO:0005634">
    <property type="term" value="C:nucleus"/>
    <property type="evidence" value="ECO:0007669"/>
    <property type="project" value="UniProtKB-SubCell"/>
</dbReference>
<evidence type="ECO:0000256" key="9">
    <source>
        <dbReference type="RuleBase" id="RU361210"/>
    </source>
</evidence>
<keyword evidence="5 9" id="KW-0963">Cytoplasm</keyword>
<organism evidence="11 12">
    <name type="scientific">Wickerhamomyces ciferrii (strain ATCC 14091 / BCRC 22168 / CBS 111 / JCM 3599 / NBRC 0793 / NRRL Y-1031 F-60-10)</name>
    <name type="common">Yeast</name>
    <name type="synonym">Pichia ciferrii</name>
    <dbReference type="NCBI Taxonomy" id="1206466"/>
    <lineage>
        <taxon>Eukaryota</taxon>
        <taxon>Fungi</taxon>
        <taxon>Dikarya</taxon>
        <taxon>Ascomycota</taxon>
        <taxon>Saccharomycotina</taxon>
        <taxon>Saccharomycetes</taxon>
        <taxon>Phaffomycetales</taxon>
        <taxon>Wickerhamomycetaceae</taxon>
        <taxon>Wickerhamomyces</taxon>
    </lineage>
</organism>
<dbReference type="CDD" id="cd04087">
    <property type="entry name" value="PTPA"/>
    <property type="match status" value="1"/>
</dbReference>
<dbReference type="HOGENOM" id="CLU_030733_2_1_1"/>
<dbReference type="FunCoup" id="K0KNQ9">
    <property type="interactions" value="110"/>
</dbReference>
<dbReference type="GO" id="GO:0000159">
    <property type="term" value="C:protein phosphatase type 2A complex"/>
    <property type="evidence" value="ECO:0007669"/>
    <property type="project" value="TreeGrafter"/>
</dbReference>
<keyword evidence="6 9" id="KW-0697">Rotamase</keyword>
<evidence type="ECO:0000313" key="11">
    <source>
        <dbReference type="EMBL" id="CCH43034.1"/>
    </source>
</evidence>
<dbReference type="eggNOG" id="KOG2867">
    <property type="taxonomic scope" value="Eukaryota"/>
</dbReference>
<evidence type="ECO:0000313" key="12">
    <source>
        <dbReference type="Proteomes" id="UP000009328"/>
    </source>
</evidence>
<dbReference type="AlphaFoldDB" id="K0KNQ9"/>
<evidence type="ECO:0000256" key="3">
    <source>
        <dbReference type="ARBA" id="ARBA00004496"/>
    </source>
</evidence>
<dbReference type="STRING" id="1206466.K0KNQ9"/>
<dbReference type="InterPro" id="IPR004327">
    <property type="entry name" value="Phstyr_phstse_ac"/>
</dbReference>
<comment type="caution">
    <text evidence="11">The sequence shown here is derived from an EMBL/GenBank/DDBJ whole genome shotgun (WGS) entry which is preliminary data.</text>
</comment>
<feature type="region of interest" description="Disordered" evidence="10">
    <location>
        <begin position="408"/>
        <end position="477"/>
    </location>
</feature>
<feature type="region of interest" description="Disordered" evidence="10">
    <location>
        <begin position="371"/>
        <end position="390"/>
    </location>
</feature>
<feature type="compositionally biased region" description="Low complexity" evidence="10">
    <location>
        <begin position="423"/>
        <end position="449"/>
    </location>
</feature>
<dbReference type="Pfam" id="PF03095">
    <property type="entry name" value="PTPA"/>
    <property type="match status" value="1"/>
</dbReference>
<feature type="compositionally biased region" description="Polar residues" evidence="10">
    <location>
        <begin position="457"/>
        <end position="477"/>
    </location>
</feature>
<comment type="catalytic activity">
    <reaction evidence="1 9">
        <text>[protein]-peptidylproline (omega=180) = [protein]-peptidylproline (omega=0)</text>
        <dbReference type="Rhea" id="RHEA:16237"/>
        <dbReference type="Rhea" id="RHEA-COMP:10747"/>
        <dbReference type="Rhea" id="RHEA-COMP:10748"/>
        <dbReference type="ChEBI" id="CHEBI:83833"/>
        <dbReference type="ChEBI" id="CHEBI:83834"/>
        <dbReference type="EC" id="5.2.1.8"/>
    </reaction>
</comment>
<dbReference type="Gene3D" id="1.20.120.1150">
    <property type="match status" value="1"/>
</dbReference>
<evidence type="ECO:0000256" key="4">
    <source>
        <dbReference type="ARBA" id="ARBA00011019"/>
    </source>
</evidence>
<evidence type="ECO:0000256" key="8">
    <source>
        <dbReference type="ARBA" id="ARBA00023242"/>
    </source>
</evidence>
<reference evidence="11 12" key="1">
    <citation type="journal article" date="2012" name="Eukaryot. Cell">
        <title>Draft genome sequence of Wickerhamomyces ciferrii NRRL Y-1031 F-60-10.</title>
        <authorList>
            <person name="Schneider J."/>
            <person name="Andrea H."/>
            <person name="Blom J."/>
            <person name="Jaenicke S."/>
            <person name="Ruckert C."/>
            <person name="Schorsch C."/>
            <person name="Szczepanowski R."/>
            <person name="Farwick M."/>
            <person name="Goesmann A."/>
            <person name="Puhler A."/>
            <person name="Schaffer S."/>
            <person name="Tauch A."/>
            <person name="Kohler T."/>
            <person name="Brinkrolf K."/>
        </authorList>
    </citation>
    <scope>NUCLEOTIDE SEQUENCE [LARGE SCALE GENOMIC DNA]</scope>
    <source>
        <strain evidence="12">ATCC 14091 / BCRC 22168 / CBS 111 / JCM 3599 / NBRC 0793 / NRRL Y-1031 F-60-10</strain>
    </source>
</reference>
<dbReference type="GO" id="GO:0008160">
    <property type="term" value="F:protein tyrosine phosphatase activator activity"/>
    <property type="evidence" value="ECO:0007669"/>
    <property type="project" value="TreeGrafter"/>
</dbReference>
<evidence type="ECO:0000256" key="1">
    <source>
        <dbReference type="ARBA" id="ARBA00000971"/>
    </source>
</evidence>
<keyword evidence="8" id="KW-0539">Nucleus</keyword>
<dbReference type="GO" id="GO:0007052">
    <property type="term" value="P:mitotic spindle organization"/>
    <property type="evidence" value="ECO:0007669"/>
    <property type="project" value="TreeGrafter"/>
</dbReference>
<dbReference type="PANTHER" id="PTHR10012">
    <property type="entry name" value="SERINE/THREONINE-PROTEIN PHOSPHATASE 2A REGULATORY SUBUNIT B"/>
    <property type="match status" value="1"/>
</dbReference>